<dbReference type="InterPro" id="IPR013406">
    <property type="entry name" value="CHP02574_addiction_mod"/>
</dbReference>
<dbReference type="Pfam" id="PF09720">
    <property type="entry name" value="Unstab_antitox"/>
    <property type="match status" value="1"/>
</dbReference>
<dbReference type="Proteomes" id="UP001303211">
    <property type="component" value="Chromosome"/>
</dbReference>
<protein>
    <submittedName>
        <fullName evidence="1">Addiction module protein</fullName>
    </submittedName>
</protein>
<name>A0ABZ0IZF8_9BURK</name>
<dbReference type="NCBIfam" id="TIGR02574">
    <property type="entry name" value="stabl_TIGR02574"/>
    <property type="match status" value="1"/>
</dbReference>
<dbReference type="EMBL" id="CP136921">
    <property type="protein sequence ID" value="WOO31392.1"/>
    <property type="molecule type" value="Genomic_DNA"/>
</dbReference>
<accession>A0ABZ0IZF8</accession>
<evidence type="ECO:0000313" key="1">
    <source>
        <dbReference type="EMBL" id="WOO31392.1"/>
    </source>
</evidence>
<reference evidence="1 2" key="1">
    <citation type="submission" date="2023-03" db="EMBL/GenBank/DDBJ databases">
        <title>Diaphorobacter basophil sp. nov., isolated from a sewage-treatment plant.</title>
        <authorList>
            <person name="Yang K."/>
        </authorList>
    </citation>
    <scope>NUCLEOTIDE SEQUENCE [LARGE SCALE GENOMIC DNA]</scope>
    <source>
        <strain evidence="1 2">Y-1</strain>
    </source>
</reference>
<evidence type="ECO:0000313" key="2">
    <source>
        <dbReference type="Proteomes" id="UP001303211"/>
    </source>
</evidence>
<dbReference type="RefSeq" id="WP_317700860.1">
    <property type="nucleotide sequence ID" value="NZ_CP136921.1"/>
</dbReference>
<sequence length="73" mass="8173">MTTINIAELPVAEKLRLMEALWDALSAQAEQAAVPAWHREVLAQRLQRLDGGTEPVTPWTQAKERIRAQVRAA</sequence>
<proteinExistence type="predicted"/>
<organism evidence="1 2">
    <name type="scientific">Diaphorobacter limosus</name>
    <dbReference type="NCBI Taxonomy" id="3036128"/>
    <lineage>
        <taxon>Bacteria</taxon>
        <taxon>Pseudomonadati</taxon>
        <taxon>Pseudomonadota</taxon>
        <taxon>Betaproteobacteria</taxon>
        <taxon>Burkholderiales</taxon>
        <taxon>Comamonadaceae</taxon>
        <taxon>Diaphorobacter</taxon>
    </lineage>
</organism>
<gene>
    <name evidence="1" type="ORF">P4826_13345</name>
</gene>
<keyword evidence="2" id="KW-1185">Reference proteome</keyword>